<evidence type="ECO:0000313" key="4">
    <source>
        <dbReference type="Proteomes" id="UP001412067"/>
    </source>
</evidence>
<evidence type="ECO:0000256" key="1">
    <source>
        <dbReference type="SAM" id="MobiDB-lite"/>
    </source>
</evidence>
<keyword evidence="2" id="KW-1133">Transmembrane helix</keyword>
<dbReference type="PANTHER" id="PTHR34289">
    <property type="entry name" value="PROTEIN, PUTATIVE (DUF819)-RELATED"/>
    <property type="match status" value="1"/>
</dbReference>
<keyword evidence="2" id="KW-0472">Membrane</keyword>
<reference evidence="3 4" key="1">
    <citation type="journal article" date="2022" name="Nat. Plants">
        <title>Genomes of leafy and leafless Platanthera orchids illuminate the evolution of mycoheterotrophy.</title>
        <authorList>
            <person name="Li M.H."/>
            <person name="Liu K.W."/>
            <person name="Li Z."/>
            <person name="Lu H.C."/>
            <person name="Ye Q.L."/>
            <person name="Zhang D."/>
            <person name="Wang J.Y."/>
            <person name="Li Y.F."/>
            <person name="Zhong Z.M."/>
            <person name="Liu X."/>
            <person name="Yu X."/>
            <person name="Liu D.K."/>
            <person name="Tu X.D."/>
            <person name="Liu B."/>
            <person name="Hao Y."/>
            <person name="Liao X.Y."/>
            <person name="Jiang Y.T."/>
            <person name="Sun W.H."/>
            <person name="Chen J."/>
            <person name="Chen Y.Q."/>
            <person name="Ai Y."/>
            <person name="Zhai J.W."/>
            <person name="Wu S.S."/>
            <person name="Zhou Z."/>
            <person name="Hsiao Y.Y."/>
            <person name="Wu W.L."/>
            <person name="Chen Y.Y."/>
            <person name="Lin Y.F."/>
            <person name="Hsu J.L."/>
            <person name="Li C.Y."/>
            <person name="Wang Z.W."/>
            <person name="Zhao X."/>
            <person name="Zhong W.Y."/>
            <person name="Ma X.K."/>
            <person name="Ma L."/>
            <person name="Huang J."/>
            <person name="Chen G.Z."/>
            <person name="Huang M.Z."/>
            <person name="Huang L."/>
            <person name="Peng D.H."/>
            <person name="Luo Y.B."/>
            <person name="Zou S.Q."/>
            <person name="Chen S.P."/>
            <person name="Lan S."/>
            <person name="Tsai W.C."/>
            <person name="Van de Peer Y."/>
            <person name="Liu Z.J."/>
        </authorList>
    </citation>
    <scope>NUCLEOTIDE SEQUENCE [LARGE SCALE GENOMIC DNA]</scope>
    <source>
        <strain evidence="3">Lor288</strain>
    </source>
</reference>
<dbReference type="InterPro" id="IPR008537">
    <property type="entry name" value="DUF819"/>
</dbReference>
<feature type="transmembrane region" description="Helical" evidence="2">
    <location>
        <begin position="111"/>
        <end position="131"/>
    </location>
</feature>
<dbReference type="Proteomes" id="UP001412067">
    <property type="component" value="Unassembled WGS sequence"/>
</dbReference>
<dbReference type="EMBL" id="JBBWWR010000008">
    <property type="protein sequence ID" value="KAK8962549.1"/>
    <property type="molecule type" value="Genomic_DNA"/>
</dbReference>
<protein>
    <submittedName>
        <fullName evidence="3">Uncharacterized protein</fullName>
    </submittedName>
</protein>
<keyword evidence="4" id="KW-1185">Reference proteome</keyword>
<name>A0ABR2MEG3_9ASPA</name>
<accession>A0ABR2MEG3</accession>
<proteinExistence type="predicted"/>
<comment type="caution">
    <text evidence="3">The sequence shown here is derived from an EMBL/GenBank/DDBJ whole genome shotgun (WGS) entry which is preliminary data.</text>
</comment>
<evidence type="ECO:0000256" key="2">
    <source>
        <dbReference type="SAM" id="Phobius"/>
    </source>
</evidence>
<dbReference type="PANTHER" id="PTHR34289:SF3">
    <property type="entry name" value="PROTEIN, PUTATIVE (DUF819)-RELATED"/>
    <property type="match status" value="1"/>
</dbReference>
<feature type="region of interest" description="Disordered" evidence="1">
    <location>
        <begin position="19"/>
        <end position="75"/>
    </location>
</feature>
<organism evidence="3 4">
    <name type="scientific">Platanthera guangdongensis</name>
    <dbReference type="NCBI Taxonomy" id="2320717"/>
    <lineage>
        <taxon>Eukaryota</taxon>
        <taxon>Viridiplantae</taxon>
        <taxon>Streptophyta</taxon>
        <taxon>Embryophyta</taxon>
        <taxon>Tracheophyta</taxon>
        <taxon>Spermatophyta</taxon>
        <taxon>Magnoliopsida</taxon>
        <taxon>Liliopsida</taxon>
        <taxon>Asparagales</taxon>
        <taxon>Orchidaceae</taxon>
        <taxon>Orchidoideae</taxon>
        <taxon>Orchideae</taxon>
        <taxon>Orchidinae</taxon>
        <taxon>Platanthera</taxon>
    </lineage>
</organism>
<keyword evidence="2" id="KW-0812">Transmembrane</keyword>
<feature type="compositionally biased region" description="Basic and acidic residues" evidence="1">
    <location>
        <begin position="64"/>
        <end position="75"/>
    </location>
</feature>
<gene>
    <name evidence="3" type="ORF">KSP40_PGU008202</name>
</gene>
<sequence>MEFLLPLAIPAASLQCRSPPRDEIHRQSSARLPHRFSCNNNWDTSKIGAEDSPSKNDGLLHYTPEGDKLPKDSEEGSKLPILQSTIAIFVSFAICKLATKIIKLFGVQGGKLPCITVIIIIFATLYPVQFGALAPTREGKPYKLKEREVCLYYRVTITTELQLLGLLCHKSRMGLKILPIPPGPYRAKSHWTKIDKRGVLRN</sequence>
<evidence type="ECO:0000313" key="3">
    <source>
        <dbReference type="EMBL" id="KAK8962549.1"/>
    </source>
</evidence>